<protein>
    <submittedName>
        <fullName evidence="1">Uncharacterized protein</fullName>
    </submittedName>
</protein>
<dbReference type="HOGENOM" id="CLU_3103967_0_0_10"/>
<accession>D7VPW8</accession>
<dbReference type="Proteomes" id="UP000006258">
    <property type="component" value="Unassembled WGS sequence"/>
</dbReference>
<gene>
    <name evidence="1" type="ORF">HMPREF0766_14328</name>
</gene>
<evidence type="ECO:0000313" key="2">
    <source>
        <dbReference type="Proteomes" id="UP000006258"/>
    </source>
</evidence>
<dbReference type="AlphaFoldDB" id="D7VPW8"/>
<name>D7VPW8_SPHSI</name>
<reference evidence="1" key="1">
    <citation type="submission" date="2010-07" db="EMBL/GenBank/DDBJ databases">
        <authorList>
            <person name="Muzny D."/>
            <person name="Qin X."/>
            <person name="Buhay C."/>
            <person name="Dugan-Rocha S."/>
            <person name="Ding Y."/>
            <person name="Chen G."/>
            <person name="Hawes A."/>
            <person name="Holder M."/>
            <person name="Jhangiani S."/>
            <person name="Johnson A."/>
            <person name="Khan Z."/>
            <person name="Li Z."/>
            <person name="Liu W."/>
            <person name="Liu X."/>
            <person name="Perez L."/>
            <person name="Shen H."/>
            <person name="Wang Q."/>
            <person name="Watt J."/>
            <person name="Xi L."/>
            <person name="Xin Y."/>
            <person name="Zhou J."/>
            <person name="Deng J."/>
            <person name="Jiang H."/>
            <person name="Liu Y."/>
            <person name="Qu J."/>
            <person name="Song X.-Z."/>
            <person name="Zhang L."/>
            <person name="Villasana D."/>
            <person name="Johnson A."/>
            <person name="Liu J."/>
            <person name="Liyanage D."/>
            <person name="Lorensuhewa L."/>
            <person name="Robinson T."/>
            <person name="Song A."/>
            <person name="Song B.-B."/>
            <person name="Dinh H."/>
            <person name="Thornton R."/>
            <person name="Coyle M."/>
            <person name="Francisco L."/>
            <person name="Jackson L."/>
            <person name="Javaid M."/>
            <person name="Korchina V."/>
            <person name="Kovar C."/>
            <person name="Mata R."/>
            <person name="Mathew T."/>
            <person name="Ngo R."/>
            <person name="Nguyen L."/>
            <person name="Nguyen N."/>
            <person name="Okwuonu G."/>
            <person name="Ongeri F."/>
            <person name="Pham C."/>
            <person name="Simmons D."/>
            <person name="Wilczek-Boney K."/>
            <person name="Hale W."/>
            <person name="Jakkamsetti A."/>
            <person name="Pham P."/>
            <person name="Ruth R."/>
            <person name="San Lucas F."/>
            <person name="Warren J."/>
            <person name="Zhang J."/>
            <person name="Zhao Z."/>
            <person name="Zhou C."/>
            <person name="Zhu D."/>
            <person name="Lee S."/>
            <person name="Bess C."/>
            <person name="Blankenburg K."/>
            <person name="Forbes L."/>
            <person name="Fu Q."/>
            <person name="Gubbala S."/>
            <person name="Hirani K."/>
            <person name="Jayaseelan J.C."/>
            <person name="Lara F."/>
            <person name="Munidasa M."/>
            <person name="Palculict T."/>
            <person name="Patil S."/>
            <person name="Pu L.-L."/>
            <person name="Saada N."/>
            <person name="Tang L."/>
            <person name="Weissenberger G."/>
            <person name="Zhu Y."/>
            <person name="Hemphill L."/>
            <person name="Shang Y."/>
            <person name="Youmans B."/>
            <person name="Ayvaz T."/>
            <person name="Ross M."/>
            <person name="Santibanez J."/>
            <person name="Aqrawi P."/>
            <person name="Gross S."/>
            <person name="Joshi V."/>
            <person name="Fowler G."/>
            <person name="Nazareth L."/>
            <person name="Reid J."/>
            <person name="Worley K."/>
            <person name="Petrosino J."/>
            <person name="Highlander S."/>
            <person name="Gibbs R."/>
        </authorList>
    </citation>
    <scope>NUCLEOTIDE SEQUENCE [LARGE SCALE GENOMIC DNA]</scope>
    <source>
        <strain evidence="1">ATCC 33861</strain>
    </source>
</reference>
<organism evidence="1 2">
    <name type="scientific">Sphingobacterium spiritivorum ATCC 33861</name>
    <dbReference type="NCBI Taxonomy" id="525373"/>
    <lineage>
        <taxon>Bacteria</taxon>
        <taxon>Pseudomonadati</taxon>
        <taxon>Bacteroidota</taxon>
        <taxon>Sphingobacteriia</taxon>
        <taxon>Sphingobacteriales</taxon>
        <taxon>Sphingobacteriaceae</taxon>
        <taxon>Sphingobacterium</taxon>
    </lineage>
</organism>
<keyword evidence="2" id="KW-1185">Reference proteome</keyword>
<dbReference type="EMBL" id="ACHA02000012">
    <property type="protein sequence ID" value="EFK57125.1"/>
    <property type="molecule type" value="Genomic_DNA"/>
</dbReference>
<evidence type="ECO:0000313" key="1">
    <source>
        <dbReference type="EMBL" id="EFK57125.1"/>
    </source>
</evidence>
<proteinExistence type="predicted"/>
<sequence>MLHFAFIFYSKFLHHTDAVNDTVTTYRRQMRLFELKEITKAVIHGNSQEQV</sequence>
<comment type="caution">
    <text evidence="1">The sequence shown here is derived from an EMBL/GenBank/DDBJ whole genome shotgun (WGS) entry which is preliminary data.</text>
</comment>